<protein>
    <submittedName>
        <fullName evidence="2">CRP-like cAMP-binding protein</fullName>
    </submittedName>
</protein>
<comment type="caution">
    <text evidence="2">The sequence shown here is derived from an EMBL/GenBank/DDBJ whole genome shotgun (WGS) entry which is preliminary data.</text>
</comment>
<evidence type="ECO:0000313" key="3">
    <source>
        <dbReference type="Proteomes" id="UP000292262"/>
    </source>
</evidence>
<sequence length="205" mass="23991">MKEIQGDTSTMVLRLKTVMNELVQISNESWSQFEKSLNFYSVEKDQYIIEAGQMPKDIFFIYQGAVIIYYTDASGKRYTKNLLFENDFPSATSSLIQGTTSNVTIESIEKTLLVGIDFKKFRRLAETIPDIQRAYLRYLEINWIVKKEDKEFLFATKDATEKYLSLLQQYPDIEQRIALYHIASYLNITSTQLSRIRKELESRKT</sequence>
<gene>
    <name evidence="2" type="ORF">EV197_1119</name>
</gene>
<dbReference type="CDD" id="cd00038">
    <property type="entry name" value="CAP_ED"/>
    <property type="match status" value="1"/>
</dbReference>
<organism evidence="2 3">
    <name type="scientific">Aquimarina brevivitae</name>
    <dbReference type="NCBI Taxonomy" id="323412"/>
    <lineage>
        <taxon>Bacteria</taxon>
        <taxon>Pseudomonadati</taxon>
        <taxon>Bacteroidota</taxon>
        <taxon>Flavobacteriia</taxon>
        <taxon>Flavobacteriales</taxon>
        <taxon>Flavobacteriaceae</taxon>
        <taxon>Aquimarina</taxon>
    </lineage>
</organism>
<accession>A0A4Q7PIQ6</accession>
<dbReference type="Pfam" id="PF00027">
    <property type="entry name" value="cNMP_binding"/>
    <property type="match status" value="1"/>
</dbReference>
<name>A0A4Q7PIQ6_9FLAO</name>
<dbReference type="Gene3D" id="2.60.120.10">
    <property type="entry name" value="Jelly Rolls"/>
    <property type="match status" value="1"/>
</dbReference>
<dbReference type="SMART" id="SM00100">
    <property type="entry name" value="cNMP"/>
    <property type="match status" value="1"/>
</dbReference>
<feature type="domain" description="Cyclic nucleotide-binding" evidence="1">
    <location>
        <begin position="40"/>
        <end position="142"/>
    </location>
</feature>
<evidence type="ECO:0000313" key="2">
    <source>
        <dbReference type="EMBL" id="RZS99888.1"/>
    </source>
</evidence>
<evidence type="ECO:0000259" key="1">
    <source>
        <dbReference type="PROSITE" id="PS50042"/>
    </source>
</evidence>
<proteinExistence type="predicted"/>
<keyword evidence="3" id="KW-1185">Reference proteome</keyword>
<dbReference type="PROSITE" id="PS50042">
    <property type="entry name" value="CNMP_BINDING_3"/>
    <property type="match status" value="1"/>
</dbReference>
<dbReference type="AlphaFoldDB" id="A0A4Q7PIQ6"/>
<dbReference type="InterPro" id="IPR018490">
    <property type="entry name" value="cNMP-bd_dom_sf"/>
</dbReference>
<dbReference type="EMBL" id="SGXE01000001">
    <property type="protein sequence ID" value="RZS99888.1"/>
    <property type="molecule type" value="Genomic_DNA"/>
</dbReference>
<dbReference type="OrthoDB" id="663011at2"/>
<dbReference type="InterPro" id="IPR014710">
    <property type="entry name" value="RmlC-like_jellyroll"/>
</dbReference>
<dbReference type="Proteomes" id="UP000292262">
    <property type="component" value="Unassembled WGS sequence"/>
</dbReference>
<reference evidence="2 3" key="1">
    <citation type="submission" date="2019-02" db="EMBL/GenBank/DDBJ databases">
        <title>Genomic Encyclopedia of Type Strains, Phase IV (KMG-IV): sequencing the most valuable type-strain genomes for metagenomic binning, comparative biology and taxonomic classification.</title>
        <authorList>
            <person name="Goeker M."/>
        </authorList>
    </citation>
    <scope>NUCLEOTIDE SEQUENCE [LARGE SCALE GENOMIC DNA]</scope>
    <source>
        <strain evidence="2 3">DSM 17196</strain>
    </source>
</reference>
<dbReference type="RefSeq" id="WP_130285702.1">
    <property type="nucleotide sequence ID" value="NZ_SGXE01000001.1"/>
</dbReference>
<dbReference type="SUPFAM" id="SSF51206">
    <property type="entry name" value="cAMP-binding domain-like"/>
    <property type="match status" value="1"/>
</dbReference>
<dbReference type="InterPro" id="IPR000595">
    <property type="entry name" value="cNMP-bd_dom"/>
</dbReference>